<dbReference type="InterPro" id="IPR007472">
    <property type="entry name" value="N-end_Aminoacyl_Trfase_C"/>
</dbReference>
<keyword evidence="3 4" id="KW-0012">Acyltransferase</keyword>
<sequence length="250" mass="29547">MTTSGEQNFTLKFYQTLPHSCSYLAGREATTLFLDPEREVNDALYTSLTLMGFRRSGRHLYRPHCQACQACQSVRIPVAAFSPNRQQRKIWRRNQDLHARRLPTRFNEEHYALYQRYLEARHADGDMYPPSLHQYQSFLMIDQPWAELIELRDANQRLLGVAAVDYLQLGLSAIYTFFAPEEEKRSLGTYAILWQIEQTRQLGLEHLYLGYWIQNCRKMRYKQNFQPLEVLQGQHWRPLIPIETSEEADL</sequence>
<evidence type="ECO:0000256" key="3">
    <source>
        <dbReference type="ARBA" id="ARBA00023315"/>
    </source>
</evidence>
<feature type="domain" description="N-end aminoacyl transferase N-terminal" evidence="5">
    <location>
        <begin position="19"/>
        <end position="89"/>
    </location>
</feature>
<dbReference type="Pfam" id="PF04377">
    <property type="entry name" value="ATE_C"/>
    <property type="match status" value="1"/>
</dbReference>
<evidence type="ECO:0000256" key="4">
    <source>
        <dbReference type="HAMAP-Rule" id="MF_00689"/>
    </source>
</evidence>
<reference evidence="7 8" key="1">
    <citation type="submission" date="2024-02" db="EMBL/GenBank/DDBJ databases">
        <title>Marinospirillum sp. MEB 164 isolated from Lonar lake sediment.</title>
        <authorList>
            <person name="Joshi A."/>
            <person name="Thite S."/>
        </authorList>
    </citation>
    <scope>NUCLEOTIDE SEQUENCE [LARGE SCALE GENOMIC DNA]</scope>
    <source>
        <strain evidence="7 8">MEB164</strain>
    </source>
</reference>
<dbReference type="GO" id="GO:0004057">
    <property type="term" value="F:arginyl-tRNA--protein transferase activity"/>
    <property type="evidence" value="ECO:0007669"/>
    <property type="project" value="UniProtKB-EC"/>
</dbReference>
<keyword evidence="1 4" id="KW-0963">Cytoplasm</keyword>
<comment type="catalytic activity">
    <reaction evidence="4">
        <text>N-terminal L-aspartyl-[protein] + L-leucyl-tRNA(Leu) = N-terminal L-leucyl-L-aspartyl-[protein] + tRNA(Leu) + H(+)</text>
        <dbReference type="Rhea" id="RHEA:50420"/>
        <dbReference type="Rhea" id="RHEA-COMP:9613"/>
        <dbReference type="Rhea" id="RHEA-COMP:9622"/>
        <dbReference type="Rhea" id="RHEA-COMP:12669"/>
        <dbReference type="Rhea" id="RHEA-COMP:12674"/>
        <dbReference type="ChEBI" id="CHEBI:15378"/>
        <dbReference type="ChEBI" id="CHEBI:64720"/>
        <dbReference type="ChEBI" id="CHEBI:78442"/>
        <dbReference type="ChEBI" id="CHEBI:78494"/>
        <dbReference type="ChEBI" id="CHEBI:133042"/>
        <dbReference type="EC" id="2.3.2.29"/>
    </reaction>
</comment>
<name>A0ABW8PX86_9GAMM</name>
<evidence type="ECO:0000313" key="7">
    <source>
        <dbReference type="EMBL" id="MFK7160918.1"/>
    </source>
</evidence>
<dbReference type="HAMAP" id="MF_00689">
    <property type="entry name" value="Bpt"/>
    <property type="match status" value="1"/>
</dbReference>
<evidence type="ECO:0000313" key="8">
    <source>
        <dbReference type="Proteomes" id="UP001621714"/>
    </source>
</evidence>
<dbReference type="PANTHER" id="PTHR21367:SF1">
    <property type="entry name" value="ARGINYL-TRNA--PROTEIN TRANSFERASE 1"/>
    <property type="match status" value="1"/>
</dbReference>
<evidence type="ECO:0000256" key="1">
    <source>
        <dbReference type="ARBA" id="ARBA00022490"/>
    </source>
</evidence>
<dbReference type="PIRSF" id="PIRSF037208">
    <property type="entry name" value="ATE_pro_prd"/>
    <property type="match status" value="1"/>
</dbReference>
<dbReference type="Pfam" id="PF04376">
    <property type="entry name" value="ATE_N"/>
    <property type="match status" value="1"/>
</dbReference>
<proteinExistence type="inferred from homology"/>
<dbReference type="Proteomes" id="UP001621714">
    <property type="component" value="Unassembled WGS sequence"/>
</dbReference>
<keyword evidence="2 4" id="KW-0808">Transferase</keyword>
<gene>
    <name evidence="4" type="primary">bpt</name>
    <name evidence="7" type="ORF">V6U78_07710</name>
</gene>
<dbReference type="InterPro" id="IPR016181">
    <property type="entry name" value="Acyl_CoA_acyltransferase"/>
</dbReference>
<organism evidence="7 8">
    <name type="scientific">Marinospirillum alkalitolerans</name>
    <dbReference type="NCBI Taxonomy" id="3123374"/>
    <lineage>
        <taxon>Bacteria</taxon>
        <taxon>Pseudomonadati</taxon>
        <taxon>Pseudomonadota</taxon>
        <taxon>Gammaproteobacteria</taxon>
        <taxon>Oceanospirillales</taxon>
        <taxon>Oceanospirillaceae</taxon>
        <taxon>Marinospirillum</taxon>
    </lineage>
</organism>
<accession>A0ABW8PX86</accession>
<dbReference type="EC" id="2.3.2.29" evidence="4"/>
<comment type="similarity">
    <text evidence="4">Belongs to the R-transferase family. Bpt subfamily.</text>
</comment>
<evidence type="ECO:0000259" key="6">
    <source>
        <dbReference type="Pfam" id="PF04377"/>
    </source>
</evidence>
<comment type="subcellular location">
    <subcellularLocation>
        <location evidence="4">Cytoplasm</location>
    </subcellularLocation>
</comment>
<dbReference type="InterPro" id="IPR030700">
    <property type="entry name" value="N-end_Aminoacyl_Trfase"/>
</dbReference>
<comment type="function">
    <text evidence="4">Functions in the N-end rule pathway of protein degradation where it conjugates Leu from its aminoacyl-tRNA to the N-termini of proteins containing an N-terminal aspartate or glutamate.</text>
</comment>
<dbReference type="InterPro" id="IPR017138">
    <property type="entry name" value="Asp_Glu_LeuTrfase"/>
</dbReference>
<dbReference type="NCBIfam" id="NF002342">
    <property type="entry name" value="PRK01305.1-3"/>
    <property type="match status" value="1"/>
</dbReference>
<dbReference type="SUPFAM" id="SSF55729">
    <property type="entry name" value="Acyl-CoA N-acyltransferases (Nat)"/>
    <property type="match status" value="1"/>
</dbReference>
<dbReference type="PANTHER" id="PTHR21367">
    <property type="entry name" value="ARGININE-TRNA-PROTEIN TRANSFERASE 1"/>
    <property type="match status" value="1"/>
</dbReference>
<dbReference type="EMBL" id="JBANFI010000004">
    <property type="protein sequence ID" value="MFK7160918.1"/>
    <property type="molecule type" value="Genomic_DNA"/>
</dbReference>
<feature type="domain" description="N-end rule aminoacyl transferase C-terminal" evidence="6">
    <location>
        <begin position="109"/>
        <end position="231"/>
    </location>
</feature>
<dbReference type="NCBIfam" id="NF002341">
    <property type="entry name" value="PRK01305.1-1"/>
    <property type="match status" value="1"/>
</dbReference>
<dbReference type="RefSeq" id="WP_405339101.1">
    <property type="nucleotide sequence ID" value="NZ_JBANFI010000004.1"/>
</dbReference>
<comment type="catalytic activity">
    <reaction evidence="4">
        <text>N-terminal L-glutamyl-[protein] + L-leucyl-tRNA(Leu) = N-terminal L-leucyl-L-glutamyl-[protein] + tRNA(Leu) + H(+)</text>
        <dbReference type="Rhea" id="RHEA:50412"/>
        <dbReference type="Rhea" id="RHEA-COMP:9613"/>
        <dbReference type="Rhea" id="RHEA-COMP:9622"/>
        <dbReference type="Rhea" id="RHEA-COMP:12664"/>
        <dbReference type="Rhea" id="RHEA-COMP:12668"/>
        <dbReference type="ChEBI" id="CHEBI:15378"/>
        <dbReference type="ChEBI" id="CHEBI:64721"/>
        <dbReference type="ChEBI" id="CHEBI:78442"/>
        <dbReference type="ChEBI" id="CHEBI:78494"/>
        <dbReference type="ChEBI" id="CHEBI:133041"/>
        <dbReference type="EC" id="2.3.2.29"/>
    </reaction>
</comment>
<dbReference type="InterPro" id="IPR007471">
    <property type="entry name" value="N-end_Aminoacyl_Trfase_N"/>
</dbReference>
<comment type="caution">
    <text evidence="7">The sequence shown here is derived from an EMBL/GenBank/DDBJ whole genome shotgun (WGS) entry which is preliminary data.</text>
</comment>
<protein>
    <recommendedName>
        <fullName evidence="4">Aspartate/glutamate leucyltransferase</fullName>
        <ecNumber evidence="4">2.3.2.29</ecNumber>
    </recommendedName>
</protein>
<evidence type="ECO:0000259" key="5">
    <source>
        <dbReference type="Pfam" id="PF04376"/>
    </source>
</evidence>
<dbReference type="NCBIfam" id="NF002346">
    <property type="entry name" value="PRK01305.2-3"/>
    <property type="match status" value="1"/>
</dbReference>
<keyword evidence="8" id="KW-1185">Reference proteome</keyword>
<evidence type="ECO:0000256" key="2">
    <source>
        <dbReference type="ARBA" id="ARBA00022679"/>
    </source>
</evidence>